<keyword evidence="1" id="KW-0472">Membrane</keyword>
<organism evidence="2 3">
    <name type="scientific">Eggerthia catenaformis OT 569 = DSM 20559</name>
    <dbReference type="NCBI Taxonomy" id="999415"/>
    <lineage>
        <taxon>Bacteria</taxon>
        <taxon>Bacillati</taxon>
        <taxon>Bacillota</taxon>
        <taxon>Erysipelotrichia</taxon>
        <taxon>Erysipelotrichales</taxon>
        <taxon>Coprobacillaceae</taxon>
        <taxon>Eggerthia</taxon>
    </lineage>
</organism>
<protein>
    <submittedName>
        <fullName evidence="2">Uncharacterized protein</fullName>
    </submittedName>
</protein>
<dbReference type="EMBL" id="AGEJ01000024">
    <property type="protein sequence ID" value="EMD16078.1"/>
    <property type="molecule type" value="Genomic_DNA"/>
</dbReference>
<evidence type="ECO:0000313" key="2">
    <source>
        <dbReference type="EMBL" id="EMD16078.1"/>
    </source>
</evidence>
<feature type="transmembrane region" description="Helical" evidence="1">
    <location>
        <begin position="34"/>
        <end position="51"/>
    </location>
</feature>
<reference evidence="2 3" key="1">
    <citation type="submission" date="2013-02" db="EMBL/GenBank/DDBJ databases">
        <title>The Genome Sequence of Lactobacillus catenaformis F0143.</title>
        <authorList>
            <consortium name="The Broad Institute Genome Sequencing Platform"/>
            <person name="Earl A."/>
            <person name="Ward D."/>
            <person name="Feldgarden M."/>
            <person name="Gevers D."/>
            <person name="Izard J."/>
            <person name="Blanton J.M."/>
            <person name="Mathney J."/>
            <person name="Dewhirst F.E."/>
            <person name="Young S.K."/>
            <person name="Zeng Q."/>
            <person name="Gargeya S."/>
            <person name="Fitzgerald M."/>
            <person name="Haas B."/>
            <person name="Abouelleil A."/>
            <person name="Alvarado L."/>
            <person name="Arachchi H.M."/>
            <person name="Berlin A."/>
            <person name="Chapman S.B."/>
            <person name="Gearin G."/>
            <person name="Goldberg J."/>
            <person name="Griggs A."/>
            <person name="Gujja S."/>
            <person name="Hansen M."/>
            <person name="Heiman D."/>
            <person name="Howarth C."/>
            <person name="Larimer J."/>
            <person name="Lui A."/>
            <person name="MacDonald P.J.P."/>
            <person name="McCowen C."/>
            <person name="Montmayeur A."/>
            <person name="Murphy C."/>
            <person name="Neiman D."/>
            <person name="Pearson M."/>
            <person name="Priest M."/>
            <person name="Roberts A."/>
            <person name="Saif S."/>
            <person name="Shea T."/>
            <person name="Sisk P."/>
            <person name="Stolte C."/>
            <person name="Sykes S."/>
            <person name="Wortman J."/>
            <person name="Nusbaum C."/>
            <person name="Birren B."/>
        </authorList>
    </citation>
    <scope>NUCLEOTIDE SEQUENCE [LARGE SCALE GENOMIC DNA]</scope>
    <source>
        <strain evidence="2 3">OT 569</strain>
    </source>
</reference>
<evidence type="ECO:0000313" key="3">
    <source>
        <dbReference type="Proteomes" id="UP000011758"/>
    </source>
</evidence>
<dbReference type="AlphaFoldDB" id="M2ND17"/>
<accession>M2ND17</accession>
<keyword evidence="3" id="KW-1185">Reference proteome</keyword>
<dbReference type="Proteomes" id="UP000011758">
    <property type="component" value="Unassembled WGS sequence"/>
</dbReference>
<dbReference type="RefSeq" id="WP_004803624.1">
    <property type="nucleotide sequence ID" value="NZ_KB446649.1"/>
</dbReference>
<name>M2ND17_9FIRM</name>
<keyword evidence="1" id="KW-0812">Transmembrane</keyword>
<dbReference type="STRING" id="999415.HMPREF9943_01481"/>
<feature type="transmembrane region" description="Helical" evidence="1">
    <location>
        <begin position="5"/>
        <end position="22"/>
    </location>
</feature>
<dbReference type="BioCyc" id="ECAT999415-HMP:GTTI-1525-MONOMER"/>
<evidence type="ECO:0000256" key="1">
    <source>
        <dbReference type="SAM" id="Phobius"/>
    </source>
</evidence>
<sequence length="59" mass="6987">MKKTIYTIIIIELISIVIAFYFKSENILNNSYPKISLVFIVLFIIMIIYLLKSERSDKK</sequence>
<keyword evidence="1" id="KW-1133">Transmembrane helix</keyword>
<gene>
    <name evidence="2" type="ORF">HMPREF9943_01481</name>
</gene>
<comment type="caution">
    <text evidence="2">The sequence shown here is derived from an EMBL/GenBank/DDBJ whole genome shotgun (WGS) entry which is preliminary data.</text>
</comment>
<proteinExistence type="predicted"/>